<dbReference type="Gene3D" id="1.20.1250.20">
    <property type="entry name" value="MFS general substrate transporter like domains"/>
    <property type="match status" value="2"/>
</dbReference>
<comment type="caution">
    <text evidence="6">The sequence shown here is derived from an EMBL/GenBank/DDBJ whole genome shotgun (WGS) entry which is preliminary data.</text>
</comment>
<dbReference type="PROSITE" id="PS50850">
    <property type="entry name" value="MFS"/>
    <property type="match status" value="1"/>
</dbReference>
<keyword evidence="3 4" id="KW-0472">Membrane</keyword>
<evidence type="ECO:0000313" key="7">
    <source>
        <dbReference type="Proteomes" id="UP001589943"/>
    </source>
</evidence>
<keyword evidence="1 4" id="KW-0812">Transmembrane</keyword>
<feature type="transmembrane region" description="Helical" evidence="4">
    <location>
        <begin position="376"/>
        <end position="395"/>
    </location>
</feature>
<sequence length="405" mass="41700">MSPAQSDGEWRLGWRIVAACAVANGTGVSLMFFTFSLFLLPISHELGLTRGQGGLVQSLIVTAALGAPVMGYLADRIGFRALFLGCTLVVGLIELFVAWWVNSILGLAGAIAAVGFVGGGSAVVVLTRPVNAHFRAARGLALGLVGAGVSITTIVVPPLLERIIREDGWRSGYIALAAIAVVVGIPMVLALFPRSADKPLRTVPALSLVSEAGDRSFFRAPDFWLLTAANILAAVAISGAISQLSPMIQAQGHGAATAALGISAFAVGQLMGKVGGGLLLDRFDPRLVAAMLNAIPALGFILLLSGQSGTAAVLLAAGLIGLLQGADIGIFAYFVARRFDLARYGTIYGAMSGLGWIGTATGAIGFGATYDRFATYAPAQAAAIGFLMLAALALLQVRLPARAQR</sequence>
<feature type="transmembrane region" description="Helical" evidence="4">
    <location>
        <begin position="54"/>
        <end position="74"/>
    </location>
</feature>
<evidence type="ECO:0000256" key="2">
    <source>
        <dbReference type="ARBA" id="ARBA00022989"/>
    </source>
</evidence>
<dbReference type="Proteomes" id="UP001589943">
    <property type="component" value="Unassembled WGS sequence"/>
</dbReference>
<protein>
    <submittedName>
        <fullName evidence="6">MFS transporter</fullName>
    </submittedName>
</protein>
<feature type="transmembrane region" description="Helical" evidence="4">
    <location>
        <begin position="223"/>
        <end position="244"/>
    </location>
</feature>
<dbReference type="PANTHER" id="PTHR11360">
    <property type="entry name" value="MONOCARBOXYLATE TRANSPORTER"/>
    <property type="match status" value="1"/>
</dbReference>
<dbReference type="Pfam" id="PF07690">
    <property type="entry name" value="MFS_1"/>
    <property type="match status" value="1"/>
</dbReference>
<feature type="transmembrane region" description="Helical" evidence="4">
    <location>
        <begin position="347"/>
        <end position="370"/>
    </location>
</feature>
<evidence type="ECO:0000259" key="5">
    <source>
        <dbReference type="PROSITE" id="PS50850"/>
    </source>
</evidence>
<evidence type="ECO:0000256" key="4">
    <source>
        <dbReference type="SAM" id="Phobius"/>
    </source>
</evidence>
<feature type="domain" description="Major facilitator superfamily (MFS) profile" evidence="5">
    <location>
        <begin position="13"/>
        <end position="405"/>
    </location>
</feature>
<feature type="transmembrane region" description="Helical" evidence="4">
    <location>
        <begin position="311"/>
        <end position="335"/>
    </location>
</feature>
<evidence type="ECO:0000256" key="3">
    <source>
        <dbReference type="ARBA" id="ARBA00023136"/>
    </source>
</evidence>
<feature type="transmembrane region" description="Helical" evidence="4">
    <location>
        <begin position="287"/>
        <end position="305"/>
    </location>
</feature>
<feature type="transmembrane region" description="Helical" evidence="4">
    <location>
        <begin position="81"/>
        <end position="101"/>
    </location>
</feature>
<feature type="transmembrane region" description="Helical" evidence="4">
    <location>
        <begin position="172"/>
        <end position="192"/>
    </location>
</feature>
<name>A0ABV6PG49_9SPHN</name>
<feature type="transmembrane region" description="Helical" evidence="4">
    <location>
        <begin position="107"/>
        <end position="127"/>
    </location>
</feature>
<organism evidence="6 7">
    <name type="scientific">Novosphingobium aquiterrae</name>
    <dbReference type="NCBI Taxonomy" id="624388"/>
    <lineage>
        <taxon>Bacteria</taxon>
        <taxon>Pseudomonadati</taxon>
        <taxon>Pseudomonadota</taxon>
        <taxon>Alphaproteobacteria</taxon>
        <taxon>Sphingomonadales</taxon>
        <taxon>Sphingomonadaceae</taxon>
        <taxon>Novosphingobium</taxon>
    </lineage>
</organism>
<reference evidence="6 7" key="1">
    <citation type="submission" date="2024-09" db="EMBL/GenBank/DDBJ databases">
        <authorList>
            <person name="Sun Q."/>
            <person name="Mori K."/>
        </authorList>
    </citation>
    <scope>NUCLEOTIDE SEQUENCE [LARGE SCALE GENOMIC DNA]</scope>
    <source>
        <strain evidence="6 7">NCAIM B.02537</strain>
    </source>
</reference>
<dbReference type="RefSeq" id="WP_379480279.1">
    <property type="nucleotide sequence ID" value="NZ_JBHLTL010000001.1"/>
</dbReference>
<feature type="transmembrane region" description="Helical" evidence="4">
    <location>
        <begin position="12"/>
        <end position="42"/>
    </location>
</feature>
<evidence type="ECO:0000313" key="6">
    <source>
        <dbReference type="EMBL" id="MFC0588790.1"/>
    </source>
</evidence>
<keyword evidence="7" id="KW-1185">Reference proteome</keyword>
<accession>A0ABV6PG49</accession>
<proteinExistence type="predicted"/>
<feature type="transmembrane region" description="Helical" evidence="4">
    <location>
        <begin position="256"/>
        <end position="280"/>
    </location>
</feature>
<evidence type="ECO:0000256" key="1">
    <source>
        <dbReference type="ARBA" id="ARBA00022692"/>
    </source>
</evidence>
<dbReference type="InterPro" id="IPR020846">
    <property type="entry name" value="MFS_dom"/>
</dbReference>
<dbReference type="InterPro" id="IPR036259">
    <property type="entry name" value="MFS_trans_sf"/>
</dbReference>
<keyword evidence="2 4" id="KW-1133">Transmembrane helix</keyword>
<dbReference type="EMBL" id="JBHLTL010000001">
    <property type="protein sequence ID" value="MFC0588790.1"/>
    <property type="molecule type" value="Genomic_DNA"/>
</dbReference>
<dbReference type="InterPro" id="IPR050327">
    <property type="entry name" value="Proton-linked_MCT"/>
</dbReference>
<feature type="transmembrane region" description="Helical" evidence="4">
    <location>
        <begin position="139"/>
        <end position="160"/>
    </location>
</feature>
<dbReference type="SUPFAM" id="SSF103473">
    <property type="entry name" value="MFS general substrate transporter"/>
    <property type="match status" value="1"/>
</dbReference>
<gene>
    <name evidence="6" type="ORF">ACFFF7_05130</name>
</gene>
<dbReference type="InterPro" id="IPR011701">
    <property type="entry name" value="MFS"/>
</dbReference>